<evidence type="ECO:0000256" key="3">
    <source>
        <dbReference type="ARBA" id="ARBA00022777"/>
    </source>
</evidence>
<evidence type="ECO:0000256" key="2">
    <source>
        <dbReference type="ARBA" id="ARBA00022741"/>
    </source>
</evidence>
<dbReference type="WormBase" id="Bm7513">
    <property type="protein sequence ID" value="BM46352"/>
    <property type="gene ID" value="WBGene00227774"/>
    <property type="gene designation" value="Bma-tpk-1"/>
</dbReference>
<dbReference type="NCBIfam" id="TIGR01378">
    <property type="entry name" value="thi_PPkinase"/>
    <property type="match status" value="1"/>
</dbReference>
<dbReference type="Gene3D" id="3.40.50.10240">
    <property type="entry name" value="Thiamin pyrophosphokinase, catalytic domain"/>
    <property type="match status" value="1"/>
</dbReference>
<dbReference type="GO" id="GO:0004788">
    <property type="term" value="F:thiamine diphosphokinase activity"/>
    <property type="evidence" value="ECO:0007669"/>
    <property type="project" value="InterPro"/>
</dbReference>
<name>A0A0I9N5K6_BRUMA</name>
<keyword evidence="1" id="KW-0808">Transferase</keyword>
<dbReference type="SUPFAM" id="SSF63999">
    <property type="entry name" value="Thiamin pyrophosphokinase, catalytic domain"/>
    <property type="match status" value="1"/>
</dbReference>
<keyword evidence="3" id="KW-0418">Kinase</keyword>
<dbReference type="PANTHER" id="PTHR13622">
    <property type="entry name" value="THIAMIN PYROPHOSPHOKINASE"/>
    <property type="match status" value="1"/>
</dbReference>
<dbReference type="InterPro" id="IPR036759">
    <property type="entry name" value="TPK_catalytic_sf"/>
</dbReference>
<dbReference type="GO" id="GO:0030975">
    <property type="term" value="F:thiamine binding"/>
    <property type="evidence" value="ECO:0007669"/>
    <property type="project" value="InterPro"/>
</dbReference>
<dbReference type="AlphaFoldDB" id="A0A0I9N5K6"/>
<dbReference type="PANTHER" id="PTHR13622:SF8">
    <property type="entry name" value="THIAMIN PYROPHOSPHOKINASE 1"/>
    <property type="match status" value="1"/>
</dbReference>
<dbReference type="EMBL" id="LN856962">
    <property type="protein sequence ID" value="CTP81334.1"/>
    <property type="molecule type" value="Genomic_DNA"/>
</dbReference>
<dbReference type="GO" id="GO:0009229">
    <property type="term" value="P:thiamine diphosphate biosynthetic process"/>
    <property type="evidence" value="ECO:0007669"/>
    <property type="project" value="InterPro"/>
</dbReference>
<dbReference type="OMA" id="TDMCKAL"/>
<accession>A0A0I9N5K6</accession>
<dbReference type="SUPFAM" id="SSF63862">
    <property type="entry name" value="Thiamin pyrophosphokinase, substrate-binding domain"/>
    <property type="match status" value="1"/>
</dbReference>
<dbReference type="GO" id="GO:0005524">
    <property type="term" value="F:ATP binding"/>
    <property type="evidence" value="ECO:0007669"/>
    <property type="project" value="UniProtKB-KW"/>
</dbReference>
<dbReference type="FunFam" id="2.60.120.320:FF:000001">
    <property type="entry name" value="Thiamine pyrophosphokinase"/>
    <property type="match status" value="1"/>
</dbReference>
<proteinExistence type="predicted"/>
<evidence type="ECO:0000313" key="6">
    <source>
        <dbReference type="EMBL" id="CTP81334.1"/>
    </source>
</evidence>
<organism evidence="6">
    <name type="scientific">Brugia malayi</name>
    <name type="common">Filarial nematode worm</name>
    <dbReference type="NCBI Taxonomy" id="6279"/>
    <lineage>
        <taxon>Eukaryota</taxon>
        <taxon>Metazoa</taxon>
        <taxon>Ecdysozoa</taxon>
        <taxon>Nematoda</taxon>
        <taxon>Chromadorea</taxon>
        <taxon>Rhabditida</taxon>
        <taxon>Spirurina</taxon>
        <taxon>Spiruromorpha</taxon>
        <taxon>Filarioidea</taxon>
        <taxon>Onchocercidae</taxon>
        <taxon>Brugia</taxon>
    </lineage>
</organism>
<keyword evidence="2" id="KW-0547">Nucleotide-binding</keyword>
<dbReference type="Gene3D" id="2.60.120.320">
    <property type="entry name" value="Thiamin pyrophosphokinase, thiamin-binding domain"/>
    <property type="match status" value="1"/>
</dbReference>
<dbReference type="CDD" id="cd07995">
    <property type="entry name" value="TPK"/>
    <property type="match status" value="1"/>
</dbReference>
<dbReference type="Pfam" id="PF04263">
    <property type="entry name" value="TPK_catalytic"/>
    <property type="match status" value="1"/>
</dbReference>
<evidence type="ECO:0000256" key="4">
    <source>
        <dbReference type="ARBA" id="ARBA00022840"/>
    </source>
</evidence>
<dbReference type="SMART" id="SM00983">
    <property type="entry name" value="TPK_B1_binding"/>
    <property type="match status" value="1"/>
</dbReference>
<dbReference type="GO" id="GO:0006772">
    <property type="term" value="P:thiamine metabolic process"/>
    <property type="evidence" value="ECO:0007669"/>
    <property type="project" value="InterPro"/>
</dbReference>
<dbReference type="InterPro" id="IPR007371">
    <property type="entry name" value="TPK_catalytic"/>
</dbReference>
<feature type="domain" description="Thiamin pyrophosphokinase thiamin-binding" evidence="5">
    <location>
        <begin position="197"/>
        <end position="257"/>
    </location>
</feature>
<evidence type="ECO:0000259" key="5">
    <source>
        <dbReference type="SMART" id="SM00983"/>
    </source>
</evidence>
<gene>
    <name evidence="7" type="primary">bma-tpk-1</name>
    <name evidence="6" type="synonym">Bma-tpk-1</name>
    <name evidence="7" type="ORF">Bm7513</name>
    <name evidence="6" type="ORF">BM_Bm7513</name>
</gene>
<dbReference type="GO" id="GO:0016301">
    <property type="term" value="F:kinase activity"/>
    <property type="evidence" value="ECO:0007669"/>
    <property type="project" value="UniProtKB-KW"/>
</dbReference>
<dbReference type="InterPro" id="IPR036371">
    <property type="entry name" value="TPK_B1-bd_sf"/>
</dbReference>
<dbReference type="InterPro" id="IPR006282">
    <property type="entry name" value="Thi_PPkinase"/>
</dbReference>
<keyword evidence="4" id="KW-0067">ATP-binding</keyword>
<protein>
    <submittedName>
        <fullName evidence="6">BMA-TPK-1</fullName>
    </submittedName>
</protein>
<reference evidence="6" key="2">
    <citation type="submission" date="2012-12" db="EMBL/GenBank/DDBJ databases">
        <authorList>
            <person name="Gao Y.W."/>
            <person name="Fan S.T."/>
            <person name="Sun H.T."/>
            <person name="Wang Z."/>
            <person name="Gao X.L."/>
            <person name="Li Y.G."/>
            <person name="Wang T.C."/>
            <person name="Zhang K."/>
            <person name="Xu W.W."/>
            <person name="Yu Z.J."/>
            <person name="Xia X.Z."/>
        </authorList>
    </citation>
    <scope>NUCLEOTIDE SEQUENCE</scope>
    <source>
        <strain evidence="6">FR3</strain>
    </source>
</reference>
<evidence type="ECO:0000256" key="1">
    <source>
        <dbReference type="ARBA" id="ARBA00022679"/>
    </source>
</evidence>
<sequence>MICQLLHRIPISLQAEPVIFVEMNMRRTQLLTPLLREDKIGILWVNSQREQSSAKLAQHLWNKSTFRSCTDGAANFIMSLVKNENYVIPDLISGDFDSITVAARKFFESEVEIVETPDQDYTDMCKALQIIADRMRNRKLDISKVIVLGGLFGRFDHVLSSLHSLLRFDSCEIAIIDGVNLVTILREGSTSLDFAGGQHLLTGKCGIIPLIQRKTMVSSNGLKWNLDNTELAFGKLISTSNEMVSDTVSITCTAPVVFTIELSENALSLQ</sequence>
<evidence type="ECO:0000313" key="7">
    <source>
        <dbReference type="WormBase" id="Bm7513"/>
    </source>
</evidence>
<dbReference type="InterPro" id="IPR007373">
    <property type="entry name" value="Thiamin_PyroPKinase_B1-bd"/>
</dbReference>
<reference evidence="6" key="1">
    <citation type="journal article" date="2007" name="Science">
        <title>Draft genome of the filarial nematode parasite Brugia malayi.</title>
        <authorList>
            <person name="Ghedin E."/>
            <person name="Wang S."/>
            <person name="Spiro D."/>
            <person name="Caler E."/>
            <person name="Zhao Q."/>
            <person name="Crabtree J."/>
            <person name="Allen J.E."/>
            <person name="Delcher A.L."/>
            <person name="Guiliano D.B."/>
            <person name="Miranda-Saavedra D."/>
            <person name="Angiuoli S.V."/>
            <person name="Creasy T."/>
            <person name="Amedeo P."/>
            <person name="Haas B."/>
            <person name="El-Sayed N.M."/>
            <person name="Wortman J.R."/>
            <person name="Feldblyum T."/>
            <person name="Tallon L."/>
            <person name="Schatz M."/>
            <person name="Shumway M."/>
            <person name="Koo H."/>
            <person name="Salzberg S.L."/>
            <person name="Schobel S."/>
            <person name="Pertea M."/>
            <person name="Pop M."/>
            <person name="White O."/>
            <person name="Barton G.J."/>
            <person name="Carlow C.K."/>
            <person name="Crawford M.J."/>
            <person name="Daub J."/>
            <person name="Dimmic M.W."/>
            <person name="Estes C.F."/>
            <person name="Foster J.M."/>
            <person name="Ganatra M."/>
            <person name="Gregory W.F."/>
            <person name="Johnson N.M."/>
            <person name="Jin J."/>
            <person name="Komuniecki R."/>
            <person name="Korf I."/>
            <person name="Kumar S."/>
            <person name="Laney S."/>
            <person name="Li B.W."/>
            <person name="Li W."/>
            <person name="Lindblom T.H."/>
            <person name="Lustigman S."/>
            <person name="Ma D."/>
            <person name="Maina C.V."/>
            <person name="Martin D.M."/>
            <person name="McCarter J.P."/>
            <person name="McReynolds L."/>
            <person name="Mitreva M."/>
            <person name="Nutman T.B."/>
            <person name="Parkinson J."/>
            <person name="Peregrin-Alvarez J.M."/>
            <person name="Poole C."/>
            <person name="Ren Q."/>
            <person name="Saunders L."/>
            <person name="Sluder A.E."/>
            <person name="Smith K."/>
            <person name="Stanke M."/>
            <person name="Unnasch T.R."/>
            <person name="Ware J."/>
            <person name="Wei A.D."/>
            <person name="Weil G."/>
            <person name="Williams D.J."/>
            <person name="Zhang Y."/>
            <person name="Williams S.A."/>
            <person name="Fraser-Liggett C."/>
            <person name="Slatko B."/>
            <person name="Blaxter M.L."/>
            <person name="Scott A.L."/>
        </authorList>
    </citation>
    <scope>NUCLEOTIDE SEQUENCE</scope>
    <source>
        <strain evidence="6">FR3</strain>
    </source>
</reference>
<dbReference type="Pfam" id="PF04265">
    <property type="entry name" value="TPK_B1_binding"/>
    <property type="match status" value="1"/>
</dbReference>